<name>M1NNV0_9VIRU</name>
<dbReference type="PANTHER" id="PTHR44207">
    <property type="entry name" value="SURFACE ANTIGEN BSPA-LIKE-RELATED"/>
    <property type="match status" value="1"/>
</dbReference>
<accession>M1NNV0</accession>
<keyword evidence="4" id="KW-1185">Reference proteome</keyword>
<dbReference type="EMBL" id="KC008572">
    <property type="protein sequence ID" value="AGF85745.1"/>
    <property type="molecule type" value="Genomic_DNA"/>
</dbReference>
<dbReference type="Gene3D" id="1.25.40.20">
    <property type="entry name" value="Ankyrin repeat-containing domain"/>
    <property type="match status" value="2"/>
</dbReference>
<keyword evidence="2" id="KW-0040">ANK repeat</keyword>
<protein>
    <submittedName>
        <fullName evidence="3">Repeat protein</fullName>
    </submittedName>
</protein>
<keyword evidence="1" id="KW-0677">Repeat</keyword>
<evidence type="ECO:0000313" key="3">
    <source>
        <dbReference type="EMBL" id="AGF85745.1"/>
    </source>
</evidence>
<dbReference type="InterPro" id="IPR036770">
    <property type="entry name" value="Ankyrin_rpt-contain_sf"/>
</dbReference>
<reference evidence="3 4" key="1">
    <citation type="submission" date="2012-10" db="EMBL/GenBank/DDBJ databases">
        <title>Complete genome sequence of Moumouvirus goulette.</title>
        <authorList>
            <person name="Fournous G."/>
            <person name="Bougalmi M."/>
            <person name="Colson P."/>
        </authorList>
    </citation>
    <scope>NUCLEOTIDE SEQUENCE [LARGE SCALE GENOMIC DNA]</scope>
</reference>
<dbReference type="SMART" id="SM00248">
    <property type="entry name" value="ANK"/>
    <property type="match status" value="5"/>
</dbReference>
<proteinExistence type="predicted"/>
<dbReference type="SUPFAM" id="SSF48403">
    <property type="entry name" value="Ankyrin repeat"/>
    <property type="match status" value="1"/>
</dbReference>
<dbReference type="PANTHER" id="PTHR44207:SF2">
    <property type="entry name" value="REPEAT PROTEIN, PUTATIVE-RELATED"/>
    <property type="match status" value="1"/>
</dbReference>
<dbReference type="PROSITE" id="PS50297">
    <property type="entry name" value="ANK_REP_REGION"/>
    <property type="match status" value="4"/>
</dbReference>
<evidence type="ECO:0000256" key="2">
    <source>
        <dbReference type="ARBA" id="ARBA00023043"/>
    </source>
</evidence>
<sequence>MSSKLYFKIINEIECHHGFQYVDGLNILQEKFNNNPKDSCVPGRLYFSKPKYMCKYLDFGVYLREIYLPTDNPKFKMIKDPSGDKYGANMIILGKRRDLKDIETWKYMISVGVDIYINDNYALKWASTIGYLEIVKYLVESGADIHVDDDYALKWASNNGHLEVVKYLVENGAKDNYGYALVWASEGGHLEIVKCLIENGANIHALDDKAFRLASKNGHFEIVKYLLEHGADIKSGNDYALRWAFKKRHTQIIFYLLKNGLFTNQKLVRRLINKYNMSSIEKEKIELN</sequence>
<evidence type="ECO:0000313" key="4">
    <source>
        <dbReference type="Proteomes" id="UP000241071"/>
    </source>
</evidence>
<dbReference type="Proteomes" id="UP000241071">
    <property type="component" value="Segment"/>
</dbReference>
<dbReference type="InterPro" id="IPR002110">
    <property type="entry name" value="Ankyrin_rpt"/>
</dbReference>
<evidence type="ECO:0000256" key="1">
    <source>
        <dbReference type="ARBA" id="ARBA00022737"/>
    </source>
</evidence>
<dbReference type="PROSITE" id="PS50088">
    <property type="entry name" value="ANK_REPEAT"/>
    <property type="match status" value="4"/>
</dbReference>
<organism evidence="3 4">
    <name type="scientific">Moumouvirus goulette</name>
    <dbReference type="NCBI Taxonomy" id="1247379"/>
    <lineage>
        <taxon>Viruses</taxon>
        <taxon>Varidnaviria</taxon>
        <taxon>Bamfordvirae</taxon>
        <taxon>Nucleocytoviricota</taxon>
        <taxon>Megaviricetes</taxon>
        <taxon>Imitervirales</taxon>
        <taxon>Mimiviridae</taxon>
        <taxon>Megamimivirinae</taxon>
        <taxon>Moumouvirus</taxon>
        <taxon>Moumouvirus goulettemassiliense</taxon>
    </lineage>
</organism>
<dbReference type="Pfam" id="PF13637">
    <property type="entry name" value="Ank_4"/>
    <property type="match status" value="1"/>
</dbReference>
<dbReference type="Pfam" id="PF12796">
    <property type="entry name" value="Ank_2"/>
    <property type="match status" value="1"/>
</dbReference>
<gene>
    <name evidence="3" type="ORF">glt_00942</name>
</gene>